<keyword evidence="1" id="KW-1133">Transmembrane helix</keyword>
<keyword evidence="1" id="KW-0812">Transmembrane</keyword>
<evidence type="ECO:0000313" key="2">
    <source>
        <dbReference type="EMBL" id="SVA95662.1"/>
    </source>
</evidence>
<evidence type="ECO:0000256" key="1">
    <source>
        <dbReference type="SAM" id="Phobius"/>
    </source>
</evidence>
<organism evidence="2">
    <name type="scientific">marine metagenome</name>
    <dbReference type="NCBI Taxonomy" id="408172"/>
    <lineage>
        <taxon>unclassified sequences</taxon>
        <taxon>metagenomes</taxon>
        <taxon>ecological metagenomes</taxon>
    </lineage>
</organism>
<reference evidence="2" key="1">
    <citation type="submission" date="2018-05" db="EMBL/GenBank/DDBJ databases">
        <authorList>
            <person name="Lanie J.A."/>
            <person name="Ng W.-L."/>
            <person name="Kazmierczak K.M."/>
            <person name="Andrzejewski T.M."/>
            <person name="Davidsen T.M."/>
            <person name="Wayne K.J."/>
            <person name="Tettelin H."/>
            <person name="Glass J.I."/>
            <person name="Rusch D."/>
            <person name="Podicherti R."/>
            <person name="Tsui H.-C.T."/>
            <person name="Winkler M.E."/>
        </authorList>
    </citation>
    <scope>NUCLEOTIDE SEQUENCE</scope>
</reference>
<dbReference type="AlphaFoldDB" id="A0A382A3D4"/>
<sequence length="87" mass="10469">MFSINVLPSVSIKKLLFLIIALVILFFLFRITKKFKYEPLGKAKYSHTNDNWRELPTPKITFRPFLNPSNKRIYRFPQIRWLSHNQS</sequence>
<name>A0A382A3D4_9ZZZZ</name>
<protein>
    <submittedName>
        <fullName evidence="2">Uncharacterized protein</fullName>
    </submittedName>
</protein>
<dbReference type="EMBL" id="UINC01023627">
    <property type="protein sequence ID" value="SVA95662.1"/>
    <property type="molecule type" value="Genomic_DNA"/>
</dbReference>
<proteinExistence type="predicted"/>
<accession>A0A382A3D4</accession>
<gene>
    <name evidence="2" type="ORF">METZ01_LOCUS148516</name>
</gene>
<feature type="transmembrane region" description="Helical" evidence="1">
    <location>
        <begin position="15"/>
        <end position="32"/>
    </location>
</feature>
<keyword evidence="1" id="KW-0472">Membrane</keyword>